<feature type="binding site" evidence="1">
    <location>
        <position position="42"/>
    </location>
    <ligand>
        <name>S-adenosyl-L-methionine</name>
        <dbReference type="ChEBI" id="CHEBI:59789"/>
    </ligand>
</feature>
<keyword evidence="1" id="KW-0489">Methyltransferase</keyword>
<protein>
    <recommendedName>
        <fullName evidence="1">Ribosomal RNA large subunit methyltransferase J</fullName>
        <ecNumber evidence="1">2.1.1.266</ecNumber>
    </recommendedName>
    <alternativeName>
        <fullName evidence="1">23S rRNA (adenine(2030)-N6)-methyltransferase</fullName>
    </alternativeName>
    <alternativeName>
        <fullName evidence="1">23S rRNA m6A2030 methyltransferase</fullName>
    </alternativeName>
</protein>
<proteinExistence type="inferred from homology"/>
<dbReference type="InterPro" id="IPR007473">
    <property type="entry name" value="RlmJ"/>
</dbReference>
<comment type="function">
    <text evidence="1">Specifically methylates the adenine in position 2030 of 23S rRNA.</text>
</comment>
<feature type="binding site" evidence="1">
    <location>
        <begin position="158"/>
        <end position="159"/>
    </location>
    <ligand>
        <name>S-adenosyl-L-methionine</name>
        <dbReference type="ChEBI" id="CHEBI:59789"/>
    </ligand>
</feature>
<dbReference type="PANTHER" id="PTHR37426:SF1">
    <property type="entry name" value="RIBOSOMAL RNA LARGE SUBUNIT METHYLTRANSFERASE J"/>
    <property type="match status" value="1"/>
</dbReference>
<feature type="binding site" evidence="1">
    <location>
        <position position="100"/>
    </location>
    <ligand>
        <name>S-adenosyl-L-methionine</name>
        <dbReference type="ChEBI" id="CHEBI:59789"/>
    </ligand>
</feature>
<comment type="subunit">
    <text evidence="1">Monomer.</text>
</comment>
<reference evidence="2" key="1">
    <citation type="journal article" date="2022" name="Front. Microbiol.">
        <title>New perspectives on an old grouping: The genomic and phenotypic variability of Oxalobacter formigenes and the implications for calcium oxalate stone prevention.</title>
        <authorList>
            <person name="Chmiel J.A."/>
            <person name="Carr C."/>
            <person name="Stuivenberg G.A."/>
            <person name="Venema R."/>
            <person name="Chanyi R.M."/>
            <person name="Al K.F."/>
            <person name="Giguere D."/>
            <person name="Say H."/>
            <person name="Akouris P.P."/>
            <person name="Dominguez Romero S.A."/>
            <person name="Kwong A."/>
            <person name="Tai V."/>
            <person name="Koval S.F."/>
            <person name="Razvi H."/>
            <person name="Bjazevic J."/>
            <person name="Burton J.P."/>
        </authorList>
    </citation>
    <scope>NUCLEOTIDE SEQUENCE</scope>
    <source>
        <strain evidence="2">HOxNP-1</strain>
    </source>
</reference>
<keyword evidence="3" id="KW-1185">Reference proteome</keyword>
<comment type="similarity">
    <text evidence="1">Belongs to the RlmJ family.</text>
</comment>
<dbReference type="HAMAP" id="MF_00934">
    <property type="entry name" value="23SrRNA_methyltr_J"/>
    <property type="match status" value="1"/>
</dbReference>
<accession>A0ABY7JKQ5</accession>
<dbReference type="SUPFAM" id="SSF53335">
    <property type="entry name" value="S-adenosyl-L-methionine-dependent methyltransferases"/>
    <property type="match status" value="1"/>
</dbReference>
<dbReference type="Proteomes" id="UP001164794">
    <property type="component" value="Chromosome"/>
</dbReference>
<dbReference type="RefSeq" id="WP_269264304.1">
    <property type="nucleotide sequence ID" value="NZ_CP098248.1"/>
</dbReference>
<keyword evidence="1" id="KW-0694">RNA-binding</keyword>
<evidence type="ECO:0000313" key="2">
    <source>
        <dbReference type="EMBL" id="WAV96825.1"/>
    </source>
</evidence>
<dbReference type="EC" id="2.1.1.266" evidence="1"/>
<feature type="binding site" evidence="1">
    <location>
        <position position="118"/>
    </location>
    <ligand>
        <name>S-adenosyl-L-methionine</name>
        <dbReference type="ChEBI" id="CHEBI:59789"/>
    </ligand>
</feature>
<gene>
    <name evidence="1 2" type="primary">rlmJ</name>
    <name evidence="2" type="ORF">NB645_08375</name>
</gene>
<feature type="binding site" evidence="1">
    <location>
        <position position="179"/>
    </location>
    <ligand>
        <name>S-adenosyl-L-methionine</name>
        <dbReference type="ChEBI" id="CHEBI:59789"/>
    </ligand>
</feature>
<dbReference type="Gene3D" id="3.40.50.150">
    <property type="entry name" value="Vaccinia Virus protein VP39"/>
    <property type="match status" value="1"/>
</dbReference>
<sequence length="297" mass="33541">MFSYRHAFHAGNHADVLKHVVLIQVLLYTCQKETPFFYIDTHAGGGIYSLRGHEAKKHAEFQSGIGKLWKEKAAPKPVEDYLRLIRSMNPDGALNVYPGSPCIADIILRHHDKLRLFELHPSEIQILERNILQLARKKQAGGYSLPVRGKRTIVEKKDGFSALKSLLPPPSRRAVILMDPPYEDKSDYQKVTDALKDALKRFSTGTYLIWYPLLQRMESQRFAGRLKRAISQEWLNVTLSTGAPVPDGSGFVSSGMFVVNPPWKLAETLRETLPYLVTLLHKDQGACFTVETGENNS</sequence>
<feature type="active site" description="Proton acceptor" evidence="1">
    <location>
        <position position="179"/>
    </location>
</feature>
<dbReference type="PANTHER" id="PTHR37426">
    <property type="entry name" value="RIBOSOMAL RNA LARGE SUBUNIT METHYLTRANSFERASE J"/>
    <property type="match status" value="1"/>
</dbReference>
<name>A0ABY7JKQ5_9BURK</name>
<dbReference type="InterPro" id="IPR029063">
    <property type="entry name" value="SAM-dependent_MTases_sf"/>
</dbReference>
<keyword evidence="1" id="KW-0698">rRNA processing</keyword>
<evidence type="ECO:0000313" key="3">
    <source>
        <dbReference type="Proteomes" id="UP001164794"/>
    </source>
</evidence>
<evidence type="ECO:0000256" key="1">
    <source>
        <dbReference type="HAMAP-Rule" id="MF_00934"/>
    </source>
</evidence>
<comment type="catalytic activity">
    <reaction evidence="1">
        <text>adenosine(2030) in 23S rRNA + S-adenosyl-L-methionine = N(6)-methyladenosine(2030) in 23S rRNA + S-adenosyl-L-homocysteine + H(+)</text>
        <dbReference type="Rhea" id="RHEA:43736"/>
        <dbReference type="Rhea" id="RHEA-COMP:10668"/>
        <dbReference type="Rhea" id="RHEA-COMP:10669"/>
        <dbReference type="ChEBI" id="CHEBI:15378"/>
        <dbReference type="ChEBI" id="CHEBI:57856"/>
        <dbReference type="ChEBI" id="CHEBI:59789"/>
        <dbReference type="ChEBI" id="CHEBI:74411"/>
        <dbReference type="ChEBI" id="CHEBI:74449"/>
        <dbReference type="EC" id="2.1.1.266"/>
    </reaction>
</comment>
<organism evidence="2 3">
    <name type="scientific">Oxalobacter aliiformigenes</name>
    <dbReference type="NCBI Taxonomy" id="2946593"/>
    <lineage>
        <taxon>Bacteria</taxon>
        <taxon>Pseudomonadati</taxon>
        <taxon>Pseudomonadota</taxon>
        <taxon>Betaproteobacteria</taxon>
        <taxon>Burkholderiales</taxon>
        <taxon>Oxalobacteraceae</taxon>
        <taxon>Oxalobacter</taxon>
    </lineage>
</organism>
<dbReference type="Pfam" id="PF04378">
    <property type="entry name" value="RsmJ"/>
    <property type="match status" value="1"/>
</dbReference>
<keyword evidence="1" id="KW-0808">Transferase</keyword>
<keyword evidence="1" id="KW-0949">S-adenosyl-L-methionine</keyword>
<dbReference type="EMBL" id="CP098248">
    <property type="protein sequence ID" value="WAV96825.1"/>
    <property type="molecule type" value="Genomic_DNA"/>
</dbReference>
<feature type="site" description="Interaction with substrate rRNA" evidence="1">
    <location>
        <position position="4"/>
    </location>
</feature>
<feature type="binding site" evidence="1">
    <location>
        <position position="19"/>
    </location>
    <ligand>
        <name>S-adenosyl-L-methionine</name>
        <dbReference type="ChEBI" id="CHEBI:59789"/>
    </ligand>
</feature>